<evidence type="ECO:0000256" key="2">
    <source>
        <dbReference type="ARBA" id="ARBA00023157"/>
    </source>
</evidence>
<sequence length="556" mass="63415">MHVKTTGWIGLGISPGRIVFQIDDYSLQIFDHSLAGGMTGADIGVGWIDNVGTLYFQDRYAFNFSKPVIDNTTMDWIGLQGREENGWTAIQFKRLLETCDYMDLSIKSGTNIVIFAYGISDPDQHQSIGDISYHDTRRGTRMIPLRSYSDPPSENKFHGLDSFDFRLNNYLLPSTDTTYYCKVFKVPPRFPTKRHVIGYQILVNPSSKDIVHHMTTYECRADAKFDDSKLPEGVCDDHIQQFDPCLSNMANGWAVGGEHIVEYPQEAGYPIGSDYPVKYYMIQIHFDNPHLESDRRDSSGIRFYVGEELRQCDIGYLTLGTESNPSGIVIPPKASEFAIDAFCTPKATEKIPESGKSVWTKLIRKDTAVQYLFNAESYNFNYQFLNNLPKPIKLYRGDAFVTQCVYNTMNRKDASLGGQKTIDEMCLQTFAYYPRMNDLFVCVSSLSPTAWLTMTNSSSLANIETFKQWLNSIQWTPEVVAKWQQFYKNSSRLVRIIGGQTFETISLDILPTYQDLITTTSCNTANHRTETFIFLSFIPLLMSTWCYLVEFLNTII</sequence>
<gene>
    <name evidence="5" type="ORF">RFH988_LOCUS14401</name>
</gene>
<dbReference type="InterPro" id="IPR024548">
    <property type="entry name" value="Cu2_monoox_C"/>
</dbReference>
<evidence type="ECO:0000313" key="6">
    <source>
        <dbReference type="Proteomes" id="UP000663882"/>
    </source>
</evidence>
<comment type="caution">
    <text evidence="5">The sequence shown here is derived from an EMBL/GenBank/DDBJ whole genome shotgun (WGS) entry which is preliminary data.</text>
</comment>
<dbReference type="Pfam" id="PF01082">
    <property type="entry name" value="Cu2_monooxygen"/>
    <property type="match status" value="1"/>
</dbReference>
<keyword evidence="3" id="KW-0325">Glycoprotein</keyword>
<evidence type="ECO:0000256" key="3">
    <source>
        <dbReference type="ARBA" id="ARBA00023180"/>
    </source>
</evidence>
<dbReference type="InterPro" id="IPR000945">
    <property type="entry name" value="DBH-like"/>
</dbReference>
<dbReference type="InterPro" id="IPR000323">
    <property type="entry name" value="Cu2_ascorb_mOase_N"/>
</dbReference>
<protein>
    <recommendedName>
        <fullName evidence="4">DOMON domain-containing protein</fullName>
    </recommendedName>
</protein>
<organism evidence="5 6">
    <name type="scientific">Rotaria sordida</name>
    <dbReference type="NCBI Taxonomy" id="392033"/>
    <lineage>
        <taxon>Eukaryota</taxon>
        <taxon>Metazoa</taxon>
        <taxon>Spiralia</taxon>
        <taxon>Gnathifera</taxon>
        <taxon>Rotifera</taxon>
        <taxon>Eurotatoria</taxon>
        <taxon>Bdelloidea</taxon>
        <taxon>Philodinida</taxon>
        <taxon>Philodinidae</taxon>
        <taxon>Rotaria</taxon>
    </lineage>
</organism>
<dbReference type="PROSITE" id="PS50836">
    <property type="entry name" value="DOMON"/>
    <property type="match status" value="1"/>
</dbReference>
<dbReference type="SMART" id="SM00664">
    <property type="entry name" value="DoH"/>
    <property type="match status" value="1"/>
</dbReference>
<dbReference type="Pfam" id="PF03351">
    <property type="entry name" value="DOMON"/>
    <property type="match status" value="1"/>
</dbReference>
<dbReference type="AlphaFoldDB" id="A0A814H6M2"/>
<evidence type="ECO:0000313" key="5">
    <source>
        <dbReference type="EMBL" id="CAF1005579.1"/>
    </source>
</evidence>
<dbReference type="InterPro" id="IPR045266">
    <property type="entry name" value="DOH_DOMON"/>
</dbReference>
<reference evidence="5" key="1">
    <citation type="submission" date="2021-02" db="EMBL/GenBank/DDBJ databases">
        <authorList>
            <person name="Nowell W R."/>
        </authorList>
    </citation>
    <scope>NUCLEOTIDE SEQUENCE</scope>
</reference>
<dbReference type="Gene3D" id="2.60.120.310">
    <property type="entry name" value="Copper type II, ascorbate-dependent monooxygenase, N-terminal domain"/>
    <property type="match status" value="1"/>
</dbReference>
<dbReference type="GO" id="GO:0005507">
    <property type="term" value="F:copper ion binding"/>
    <property type="evidence" value="ECO:0007669"/>
    <property type="project" value="InterPro"/>
</dbReference>
<dbReference type="InterPro" id="IPR005018">
    <property type="entry name" value="DOMON_domain"/>
</dbReference>
<dbReference type="InterPro" id="IPR036939">
    <property type="entry name" value="Cu2_ascorb_mOase_N_sf"/>
</dbReference>
<dbReference type="Gene3D" id="2.60.120.230">
    <property type="match status" value="1"/>
</dbReference>
<evidence type="ECO:0000256" key="1">
    <source>
        <dbReference type="ARBA" id="ARBA00010676"/>
    </source>
</evidence>
<evidence type="ECO:0000259" key="4">
    <source>
        <dbReference type="PROSITE" id="PS50836"/>
    </source>
</evidence>
<keyword evidence="2" id="KW-1015">Disulfide bond</keyword>
<feature type="domain" description="DOMON" evidence="4">
    <location>
        <begin position="1"/>
        <end position="118"/>
    </location>
</feature>
<dbReference type="OrthoDB" id="10003276at2759"/>
<dbReference type="SUPFAM" id="SSF49344">
    <property type="entry name" value="CBD9-like"/>
    <property type="match status" value="1"/>
</dbReference>
<dbReference type="InterPro" id="IPR014784">
    <property type="entry name" value="Cu2_ascorb_mOase-like_C"/>
</dbReference>
<comment type="similarity">
    <text evidence="1">Belongs to the copper type II ascorbate-dependent monooxygenase family.</text>
</comment>
<accession>A0A814H6M2</accession>
<dbReference type="SUPFAM" id="SSF49742">
    <property type="entry name" value="PHM/PNGase F"/>
    <property type="match status" value="2"/>
</dbReference>
<dbReference type="PANTHER" id="PTHR10157:SF23">
    <property type="entry name" value="MOXD1 HOMOLOG 1"/>
    <property type="match status" value="1"/>
</dbReference>
<dbReference type="EMBL" id="CAJNOO010000665">
    <property type="protein sequence ID" value="CAF1005579.1"/>
    <property type="molecule type" value="Genomic_DNA"/>
</dbReference>
<proteinExistence type="inferred from homology"/>
<dbReference type="InterPro" id="IPR028460">
    <property type="entry name" value="Tbh/DBH"/>
</dbReference>
<dbReference type="Pfam" id="PF03712">
    <property type="entry name" value="Cu2_monoox_C"/>
    <property type="match status" value="1"/>
</dbReference>
<dbReference type="Proteomes" id="UP000663882">
    <property type="component" value="Unassembled WGS sequence"/>
</dbReference>
<dbReference type="GO" id="GO:0004500">
    <property type="term" value="F:dopamine beta-monooxygenase activity"/>
    <property type="evidence" value="ECO:0007669"/>
    <property type="project" value="InterPro"/>
</dbReference>
<dbReference type="CDD" id="cd09631">
    <property type="entry name" value="DOMON_DOH"/>
    <property type="match status" value="1"/>
</dbReference>
<dbReference type="PRINTS" id="PR00767">
    <property type="entry name" value="DBMONOXGNASE"/>
</dbReference>
<dbReference type="InterPro" id="IPR008977">
    <property type="entry name" value="PHM/PNGase_F_dom_sf"/>
</dbReference>
<name>A0A814H6M2_9BILA</name>
<dbReference type="PANTHER" id="PTHR10157">
    <property type="entry name" value="DOPAMINE BETA HYDROXYLASE RELATED"/>
    <property type="match status" value="1"/>
</dbReference>